<keyword evidence="2" id="KW-1185">Reference proteome</keyword>
<name>A0A8K0DFL9_IGNLU</name>
<dbReference type="AlphaFoldDB" id="A0A8K0DFL9"/>
<accession>A0A8K0DFL9</accession>
<comment type="caution">
    <text evidence="1">The sequence shown here is derived from an EMBL/GenBank/DDBJ whole genome shotgun (WGS) entry which is preliminary data.</text>
</comment>
<evidence type="ECO:0000313" key="1">
    <source>
        <dbReference type="EMBL" id="KAF2905288.1"/>
    </source>
</evidence>
<dbReference type="EMBL" id="VTPC01000570">
    <property type="protein sequence ID" value="KAF2905288.1"/>
    <property type="molecule type" value="Genomic_DNA"/>
</dbReference>
<protein>
    <submittedName>
        <fullName evidence="1">Uncharacterized protein</fullName>
    </submittedName>
</protein>
<reference evidence="1" key="1">
    <citation type="submission" date="2019-08" db="EMBL/GenBank/DDBJ databases">
        <title>The genome of the North American firefly Photinus pyralis.</title>
        <authorList>
            <consortium name="Photinus pyralis genome working group"/>
            <person name="Fallon T.R."/>
            <person name="Sander Lower S.E."/>
            <person name="Weng J.-K."/>
        </authorList>
    </citation>
    <scope>NUCLEOTIDE SEQUENCE</scope>
    <source>
        <strain evidence="1">TRF0915ILg1</strain>
        <tissue evidence="1">Whole body</tissue>
    </source>
</reference>
<dbReference type="OrthoDB" id="6759771at2759"/>
<dbReference type="Proteomes" id="UP000801492">
    <property type="component" value="Unassembled WGS sequence"/>
</dbReference>
<organism evidence="1 2">
    <name type="scientific">Ignelater luminosus</name>
    <name type="common">Cucubano</name>
    <name type="synonym">Pyrophorus luminosus</name>
    <dbReference type="NCBI Taxonomy" id="2038154"/>
    <lineage>
        <taxon>Eukaryota</taxon>
        <taxon>Metazoa</taxon>
        <taxon>Ecdysozoa</taxon>
        <taxon>Arthropoda</taxon>
        <taxon>Hexapoda</taxon>
        <taxon>Insecta</taxon>
        <taxon>Pterygota</taxon>
        <taxon>Neoptera</taxon>
        <taxon>Endopterygota</taxon>
        <taxon>Coleoptera</taxon>
        <taxon>Polyphaga</taxon>
        <taxon>Elateriformia</taxon>
        <taxon>Elateroidea</taxon>
        <taxon>Elateridae</taxon>
        <taxon>Agrypninae</taxon>
        <taxon>Pyrophorini</taxon>
        <taxon>Ignelater</taxon>
    </lineage>
</organism>
<sequence length="71" mass="8116">MCFIFQNDDMLSFLYKYPINKLSKAEATQVEMLITTLYKQKPILRPSDIFTAGTKVFAPVSIIIDSQVLLL</sequence>
<proteinExistence type="predicted"/>
<gene>
    <name evidence="1" type="ORF">ILUMI_00882</name>
</gene>
<evidence type="ECO:0000313" key="2">
    <source>
        <dbReference type="Proteomes" id="UP000801492"/>
    </source>
</evidence>